<dbReference type="SMART" id="SM00316">
    <property type="entry name" value="S1"/>
    <property type="match status" value="1"/>
</dbReference>
<evidence type="ECO:0000313" key="9">
    <source>
        <dbReference type="Proteomes" id="UP000233534"/>
    </source>
</evidence>
<accession>A0A2K9DY81</accession>
<dbReference type="Pfam" id="PF00575">
    <property type="entry name" value="S1"/>
    <property type="match status" value="1"/>
</dbReference>
<gene>
    <name evidence="7" type="primary">yugI</name>
    <name evidence="8" type="ORF">B9R14_02310</name>
    <name evidence="7" type="ORF">HVS_00595</name>
</gene>
<keyword evidence="3" id="KW-0687">Ribonucleoprotein</keyword>
<dbReference type="InterPro" id="IPR050437">
    <property type="entry name" value="Ribos_protein_bS1-like"/>
</dbReference>
<keyword evidence="2" id="KW-0689">Ribosomal protein</keyword>
<dbReference type="Proteomes" id="UP000233534">
    <property type="component" value="Chromosome"/>
</dbReference>
<feature type="compositionally biased region" description="Basic and acidic residues" evidence="5">
    <location>
        <begin position="75"/>
        <end position="91"/>
    </location>
</feature>
<evidence type="ECO:0000256" key="2">
    <source>
        <dbReference type="ARBA" id="ARBA00022980"/>
    </source>
</evidence>
<comment type="similarity">
    <text evidence="1">Belongs to the bacterial ribosomal protein bS1 family.</text>
</comment>
<dbReference type="KEGG" id="hsc:HVS_00595"/>
<feature type="region of interest" description="Disordered" evidence="5">
    <location>
        <begin position="74"/>
        <end position="93"/>
    </location>
</feature>
<comment type="function">
    <text evidence="4">Binds mRNA; thus facilitating recognition of the initiation point. It is needed to translate mRNA with a short Shine-Dalgarno (SD) purine-rich sequence.</text>
</comment>
<feature type="compositionally biased region" description="Basic and acidic residues" evidence="5">
    <location>
        <begin position="119"/>
        <end position="130"/>
    </location>
</feature>
<dbReference type="InterPro" id="IPR012340">
    <property type="entry name" value="NA-bd_OB-fold"/>
</dbReference>
<dbReference type="EMBL" id="NEMB01000003">
    <property type="protein sequence ID" value="PQQ65715.1"/>
    <property type="molecule type" value="Genomic_DNA"/>
</dbReference>
<dbReference type="OrthoDB" id="9810507at2"/>
<evidence type="ECO:0000313" key="8">
    <source>
        <dbReference type="EMBL" id="PQQ65715.1"/>
    </source>
</evidence>
<evidence type="ECO:0000259" key="6">
    <source>
        <dbReference type="PROSITE" id="PS50126"/>
    </source>
</evidence>
<dbReference type="Proteomes" id="UP000239720">
    <property type="component" value="Unassembled WGS sequence"/>
</dbReference>
<dbReference type="SUPFAM" id="SSF50249">
    <property type="entry name" value="Nucleic acid-binding proteins"/>
    <property type="match status" value="1"/>
</dbReference>
<evidence type="ECO:0000256" key="1">
    <source>
        <dbReference type="ARBA" id="ARBA00006767"/>
    </source>
</evidence>
<evidence type="ECO:0000256" key="4">
    <source>
        <dbReference type="ARBA" id="ARBA00025604"/>
    </source>
</evidence>
<feature type="region of interest" description="Disordered" evidence="5">
    <location>
        <begin position="119"/>
        <end position="141"/>
    </location>
</feature>
<evidence type="ECO:0000256" key="3">
    <source>
        <dbReference type="ARBA" id="ARBA00023274"/>
    </source>
</evidence>
<dbReference type="Gene3D" id="2.40.50.140">
    <property type="entry name" value="Nucleic acid-binding proteins"/>
    <property type="match status" value="1"/>
</dbReference>
<sequence>MLVEVGKIVDGKVSGITNFGAFVQLSDGQTGLVHISEVAEEYVKDIKAHLKENQMVKVKIISVDDKGRISLSIKRAQESKKPSAKSSRPEEIDWSQQNVVKGSFEELLAKFMKDSDERMHDIKKSFESKRGGGGYRRSAQY</sequence>
<dbReference type="PANTHER" id="PTHR10724">
    <property type="entry name" value="30S RIBOSOMAL PROTEIN S1"/>
    <property type="match status" value="1"/>
</dbReference>
<feature type="domain" description="S1 motif" evidence="6">
    <location>
        <begin position="6"/>
        <end position="74"/>
    </location>
</feature>
<dbReference type="InterPro" id="IPR003029">
    <property type="entry name" value="S1_domain"/>
</dbReference>
<evidence type="ECO:0000313" key="7">
    <source>
        <dbReference type="EMBL" id="AUG56099.1"/>
    </source>
</evidence>
<dbReference type="GO" id="GO:0003729">
    <property type="term" value="F:mRNA binding"/>
    <property type="evidence" value="ECO:0007669"/>
    <property type="project" value="TreeGrafter"/>
</dbReference>
<reference evidence="7 9" key="1">
    <citation type="submission" date="2017-12" db="EMBL/GenBank/DDBJ databases">
        <title>Complete genome sequence of Herbivorax saccincola GGR1, a novel Cellulosome-producing hydrolytic bacterium in a thermophilic biogas plant, established by Illumina and Nanopore MinION sequencing.</title>
        <authorList>
            <person name="Pechtl A."/>
            <person name="Ruckert C."/>
            <person name="Koeck D.E."/>
            <person name="Maus I."/>
            <person name="Winkler A."/>
            <person name="Kalinowski J."/>
            <person name="Puhler A."/>
            <person name="Schwarz W.W."/>
            <person name="Zverlov V.V."/>
            <person name="Schluter A."/>
            <person name="Liebl W."/>
        </authorList>
    </citation>
    <scope>NUCLEOTIDE SEQUENCE [LARGE SCALE GENOMIC DNA]</scope>
    <source>
        <strain evidence="7">GGR1</strain>
        <strain evidence="9">SR1</strain>
    </source>
</reference>
<dbReference type="RefSeq" id="WP_101298543.1">
    <property type="nucleotide sequence ID" value="NZ_CP025197.1"/>
</dbReference>
<dbReference type="GO" id="GO:0003735">
    <property type="term" value="F:structural constituent of ribosome"/>
    <property type="evidence" value="ECO:0007669"/>
    <property type="project" value="TreeGrafter"/>
</dbReference>
<organism evidence="7 9">
    <name type="scientific">Acetivibrio saccincola</name>
    <dbReference type="NCBI Taxonomy" id="1677857"/>
    <lineage>
        <taxon>Bacteria</taxon>
        <taxon>Bacillati</taxon>
        <taxon>Bacillota</taxon>
        <taxon>Clostridia</taxon>
        <taxon>Eubacteriales</taxon>
        <taxon>Oscillospiraceae</taxon>
        <taxon>Acetivibrio</taxon>
    </lineage>
</organism>
<dbReference type="GO" id="GO:0006412">
    <property type="term" value="P:translation"/>
    <property type="evidence" value="ECO:0007669"/>
    <property type="project" value="TreeGrafter"/>
</dbReference>
<reference evidence="8 10" key="2">
    <citation type="journal article" date="2018" name="Syst. Appl. Microbiol.">
        <title>Characterization and high-quality draft genome sequence of Herbivorax saccincola A7, an anaerobic, alkaliphilic, thermophilic, cellulolytic, and xylanolytic bacterium.</title>
        <authorList>
            <person name="Aikawa S."/>
            <person name="Baramee S."/>
            <person name="Sermsathanaswadi J."/>
            <person name="Thianheng P."/>
            <person name="Tachaapaikoon C."/>
            <person name="Shikata A."/>
            <person name="Waeonukul R."/>
            <person name="Pason P."/>
            <person name="Ratanakhanokchai K."/>
            <person name="Kosugi A."/>
        </authorList>
    </citation>
    <scope>NUCLEOTIDE SEQUENCE [LARGE SCALE GENOMIC DNA]</scope>
    <source>
        <strain evidence="8 10">A7</strain>
    </source>
</reference>
<dbReference type="AlphaFoldDB" id="A0A2K9DY81"/>
<dbReference type="EMBL" id="CP025197">
    <property type="protein sequence ID" value="AUG56099.1"/>
    <property type="molecule type" value="Genomic_DNA"/>
</dbReference>
<evidence type="ECO:0000313" key="10">
    <source>
        <dbReference type="Proteomes" id="UP000239720"/>
    </source>
</evidence>
<dbReference type="FunFam" id="2.40.50.140:FF:000103">
    <property type="entry name" value="protein RRP5 homolog"/>
    <property type="match status" value="1"/>
</dbReference>
<evidence type="ECO:0000256" key="5">
    <source>
        <dbReference type="SAM" id="MobiDB-lite"/>
    </source>
</evidence>
<keyword evidence="9" id="KW-1185">Reference proteome</keyword>
<dbReference type="PANTHER" id="PTHR10724:SF7">
    <property type="entry name" value="SMALL RIBOSOMAL SUBUNIT PROTEIN BS1C"/>
    <property type="match status" value="1"/>
</dbReference>
<proteinExistence type="inferred from homology"/>
<protein>
    <submittedName>
        <fullName evidence="7">General stress protein 13</fullName>
    </submittedName>
    <submittedName>
        <fullName evidence="8">RNA-binding protein S1</fullName>
    </submittedName>
</protein>
<dbReference type="GO" id="GO:1990904">
    <property type="term" value="C:ribonucleoprotein complex"/>
    <property type="evidence" value="ECO:0007669"/>
    <property type="project" value="UniProtKB-KW"/>
</dbReference>
<dbReference type="PROSITE" id="PS50126">
    <property type="entry name" value="S1"/>
    <property type="match status" value="1"/>
</dbReference>
<dbReference type="GO" id="GO:0005840">
    <property type="term" value="C:ribosome"/>
    <property type="evidence" value="ECO:0007669"/>
    <property type="project" value="UniProtKB-KW"/>
</dbReference>
<name>A0A2K9DY81_9FIRM</name>